<comment type="caution">
    <text evidence="2">The sequence shown here is derived from an EMBL/GenBank/DDBJ whole genome shotgun (WGS) entry which is preliminary data.</text>
</comment>
<sequence>MARTASQLEDLEMGNRGGDHHLEQSHSTPNPTPRRNDPYYAPRSSIFGSVYACICRLKDCCRKRLFGSRREIAEETASQQSSVIDADLLESLLDALSEDGAWEAFFEAVPGLCGSELVNPRKARLPDELRTKFSQALSGFLDRTFSFSSVTVRRHGRFIICLNAAHATLGFDGVSQILCDILSQRWPELLQSVEMGHSLRHWSNSNDERFTTDVRRIVAQIVVGVGERDDRWISLVKAEYDIAEHVLREYVGHGDSVLLSILTHVARQTVHTGSWTPWILSSLSEFSIRDTSPELQHAFCALWNGIVREAWNQKGPINIPVRILGEVCHVYIALHEGTDAAPTAFSASTFHFDPVLEQPWSYRLCNVSSHRQRLTIYTPTTSSLIVASLTELDQSLAARDLTLLP</sequence>
<keyword evidence="3" id="KW-1185">Reference proteome</keyword>
<dbReference type="AlphaFoldDB" id="A0A9P5MQ00"/>
<name>A0A9P5MQ00_9AGAM</name>
<dbReference type="Proteomes" id="UP000759537">
    <property type="component" value="Unassembled WGS sequence"/>
</dbReference>
<dbReference type="EMBL" id="WHVB01000023">
    <property type="protein sequence ID" value="KAF8471353.1"/>
    <property type="molecule type" value="Genomic_DNA"/>
</dbReference>
<reference evidence="2" key="1">
    <citation type="submission" date="2019-10" db="EMBL/GenBank/DDBJ databases">
        <authorList>
            <consortium name="DOE Joint Genome Institute"/>
            <person name="Kuo A."/>
            <person name="Miyauchi S."/>
            <person name="Kiss E."/>
            <person name="Drula E."/>
            <person name="Kohler A."/>
            <person name="Sanchez-Garcia M."/>
            <person name="Andreopoulos B."/>
            <person name="Barry K.W."/>
            <person name="Bonito G."/>
            <person name="Buee M."/>
            <person name="Carver A."/>
            <person name="Chen C."/>
            <person name="Cichocki N."/>
            <person name="Clum A."/>
            <person name="Culley D."/>
            <person name="Crous P.W."/>
            <person name="Fauchery L."/>
            <person name="Girlanda M."/>
            <person name="Hayes R."/>
            <person name="Keri Z."/>
            <person name="LaButti K."/>
            <person name="Lipzen A."/>
            <person name="Lombard V."/>
            <person name="Magnuson J."/>
            <person name="Maillard F."/>
            <person name="Morin E."/>
            <person name="Murat C."/>
            <person name="Nolan M."/>
            <person name="Ohm R."/>
            <person name="Pangilinan J."/>
            <person name="Pereira M."/>
            <person name="Perotto S."/>
            <person name="Peter M."/>
            <person name="Riley R."/>
            <person name="Sitrit Y."/>
            <person name="Stielow B."/>
            <person name="Szollosi G."/>
            <person name="Zifcakova L."/>
            <person name="Stursova M."/>
            <person name="Spatafora J.W."/>
            <person name="Tedersoo L."/>
            <person name="Vaario L.-M."/>
            <person name="Yamada A."/>
            <person name="Yan M."/>
            <person name="Wang P."/>
            <person name="Xu J."/>
            <person name="Bruns T."/>
            <person name="Baldrian P."/>
            <person name="Vilgalys R."/>
            <person name="Henrissat B."/>
            <person name="Grigoriev I.V."/>
            <person name="Hibbett D."/>
            <person name="Nagy L.G."/>
            <person name="Martin F.M."/>
        </authorList>
    </citation>
    <scope>NUCLEOTIDE SEQUENCE</scope>
    <source>
        <strain evidence="2">Prilba</strain>
    </source>
</reference>
<gene>
    <name evidence="2" type="ORF">DFH94DRAFT_200464</name>
</gene>
<organism evidence="2 3">
    <name type="scientific">Russula ochroleuca</name>
    <dbReference type="NCBI Taxonomy" id="152965"/>
    <lineage>
        <taxon>Eukaryota</taxon>
        <taxon>Fungi</taxon>
        <taxon>Dikarya</taxon>
        <taxon>Basidiomycota</taxon>
        <taxon>Agaricomycotina</taxon>
        <taxon>Agaricomycetes</taxon>
        <taxon>Russulales</taxon>
        <taxon>Russulaceae</taxon>
        <taxon>Russula</taxon>
    </lineage>
</organism>
<evidence type="ECO:0000313" key="2">
    <source>
        <dbReference type="EMBL" id="KAF8471353.1"/>
    </source>
</evidence>
<reference evidence="2" key="2">
    <citation type="journal article" date="2020" name="Nat. Commun.">
        <title>Large-scale genome sequencing of mycorrhizal fungi provides insights into the early evolution of symbiotic traits.</title>
        <authorList>
            <person name="Miyauchi S."/>
            <person name="Kiss E."/>
            <person name="Kuo A."/>
            <person name="Drula E."/>
            <person name="Kohler A."/>
            <person name="Sanchez-Garcia M."/>
            <person name="Morin E."/>
            <person name="Andreopoulos B."/>
            <person name="Barry K.W."/>
            <person name="Bonito G."/>
            <person name="Buee M."/>
            <person name="Carver A."/>
            <person name="Chen C."/>
            <person name="Cichocki N."/>
            <person name="Clum A."/>
            <person name="Culley D."/>
            <person name="Crous P.W."/>
            <person name="Fauchery L."/>
            <person name="Girlanda M."/>
            <person name="Hayes R.D."/>
            <person name="Keri Z."/>
            <person name="LaButti K."/>
            <person name="Lipzen A."/>
            <person name="Lombard V."/>
            <person name="Magnuson J."/>
            <person name="Maillard F."/>
            <person name="Murat C."/>
            <person name="Nolan M."/>
            <person name="Ohm R.A."/>
            <person name="Pangilinan J."/>
            <person name="Pereira M.F."/>
            <person name="Perotto S."/>
            <person name="Peter M."/>
            <person name="Pfister S."/>
            <person name="Riley R."/>
            <person name="Sitrit Y."/>
            <person name="Stielow J.B."/>
            <person name="Szollosi G."/>
            <person name="Zifcakova L."/>
            <person name="Stursova M."/>
            <person name="Spatafora J.W."/>
            <person name="Tedersoo L."/>
            <person name="Vaario L.M."/>
            <person name="Yamada A."/>
            <person name="Yan M."/>
            <person name="Wang P."/>
            <person name="Xu J."/>
            <person name="Bruns T."/>
            <person name="Baldrian P."/>
            <person name="Vilgalys R."/>
            <person name="Dunand C."/>
            <person name="Henrissat B."/>
            <person name="Grigoriev I.V."/>
            <person name="Hibbett D."/>
            <person name="Nagy L.G."/>
            <person name="Martin F.M."/>
        </authorList>
    </citation>
    <scope>NUCLEOTIDE SEQUENCE</scope>
    <source>
        <strain evidence="2">Prilba</strain>
    </source>
</reference>
<evidence type="ECO:0000256" key="1">
    <source>
        <dbReference type="SAM" id="MobiDB-lite"/>
    </source>
</evidence>
<evidence type="ECO:0000313" key="3">
    <source>
        <dbReference type="Proteomes" id="UP000759537"/>
    </source>
</evidence>
<proteinExistence type="predicted"/>
<dbReference type="OrthoDB" id="3258712at2759"/>
<protein>
    <submittedName>
        <fullName evidence="2">Uncharacterized protein</fullName>
    </submittedName>
</protein>
<feature type="region of interest" description="Disordered" evidence="1">
    <location>
        <begin position="1"/>
        <end position="39"/>
    </location>
</feature>
<accession>A0A9P5MQ00</accession>